<dbReference type="Pfam" id="PF13501">
    <property type="entry name" value="SoxY"/>
    <property type="match status" value="1"/>
</dbReference>
<dbReference type="EMBL" id="SLWY01000002">
    <property type="protein sequence ID" value="TCO83393.1"/>
    <property type="molecule type" value="Genomic_DNA"/>
</dbReference>
<organism evidence="3 4">
    <name type="scientific">Plasticicumulans lactativorans</name>
    <dbReference type="NCBI Taxonomy" id="1133106"/>
    <lineage>
        <taxon>Bacteria</taxon>
        <taxon>Pseudomonadati</taxon>
        <taxon>Pseudomonadota</taxon>
        <taxon>Gammaproteobacteria</taxon>
        <taxon>Candidatus Competibacteraceae</taxon>
        <taxon>Plasticicumulans</taxon>
    </lineage>
</organism>
<name>A0A4R2LU45_9GAMM</name>
<accession>A0A4R2LU45</accession>
<dbReference type="InterPro" id="IPR032711">
    <property type="entry name" value="SoxY"/>
</dbReference>
<dbReference type="InterPro" id="IPR030831">
    <property type="entry name" value="Fuse-rel_SoxYZ"/>
</dbReference>
<comment type="caution">
    <text evidence="3">The sequence shown here is derived from an EMBL/GenBank/DDBJ whole genome shotgun (WGS) entry which is preliminary data.</text>
</comment>
<evidence type="ECO:0000313" key="4">
    <source>
        <dbReference type="Proteomes" id="UP000295765"/>
    </source>
</evidence>
<evidence type="ECO:0000256" key="1">
    <source>
        <dbReference type="SAM" id="SignalP"/>
    </source>
</evidence>
<dbReference type="Proteomes" id="UP000295765">
    <property type="component" value="Unassembled WGS sequence"/>
</dbReference>
<proteinExistence type="predicted"/>
<dbReference type="AlphaFoldDB" id="A0A4R2LU45"/>
<dbReference type="InterPro" id="IPR013783">
    <property type="entry name" value="Ig-like_fold"/>
</dbReference>
<sequence length="250" mass="26710">MRAPRGVLAAALLLPATLACAAPAPDPLRSTQWPAMQHALLHDEPVVFDARVEVLLPPGAEDSLQVPVAARWPALADVRRVLAFVDFNPIPRVLEYRPHRAGPFLGFRVRVQQATPIRVAVQTGDGVWHVGGAWVDAAGGGCTLPPAHRATLADADLGRVEARRWPLHDGGQRLKLRIEHPNDTGLVAGIPAFFVERLSVYDEAGAELAVLDTFEPLAENPVLTLEPAAAGPLVVRGRDNAGNAIAARVD</sequence>
<dbReference type="Gene3D" id="2.60.40.2470">
    <property type="entry name" value="SoxY domain"/>
    <property type="match status" value="1"/>
</dbReference>
<feature type="domain" description="Ig-like SoxY" evidence="2">
    <location>
        <begin position="40"/>
        <end position="142"/>
    </location>
</feature>
<dbReference type="InterPro" id="IPR038162">
    <property type="entry name" value="SoxY_sf"/>
</dbReference>
<dbReference type="PROSITE" id="PS51257">
    <property type="entry name" value="PROKAR_LIPOPROTEIN"/>
    <property type="match status" value="1"/>
</dbReference>
<gene>
    <name evidence="3" type="ORF">EV699_10291</name>
</gene>
<dbReference type="InterPro" id="IPR014756">
    <property type="entry name" value="Ig_E-set"/>
</dbReference>
<protein>
    <submittedName>
        <fullName evidence="3">Sulfur-oxidizing protein SoxY</fullName>
    </submittedName>
</protein>
<evidence type="ECO:0000259" key="2">
    <source>
        <dbReference type="Pfam" id="PF13501"/>
    </source>
</evidence>
<feature type="chain" id="PRO_5020204014" evidence="1">
    <location>
        <begin position="22"/>
        <end position="250"/>
    </location>
</feature>
<dbReference type="Gene3D" id="2.60.40.10">
    <property type="entry name" value="Immunoglobulins"/>
    <property type="match status" value="1"/>
</dbReference>
<dbReference type="SUPFAM" id="SSF81296">
    <property type="entry name" value="E set domains"/>
    <property type="match status" value="1"/>
</dbReference>
<feature type="signal peptide" evidence="1">
    <location>
        <begin position="1"/>
        <end position="21"/>
    </location>
</feature>
<keyword evidence="4" id="KW-1185">Reference proteome</keyword>
<dbReference type="RefSeq" id="WP_243662520.1">
    <property type="nucleotide sequence ID" value="NZ_SLWY01000002.1"/>
</dbReference>
<reference evidence="3 4" key="1">
    <citation type="submission" date="2019-03" db="EMBL/GenBank/DDBJ databases">
        <title>Genomic Encyclopedia of Type Strains, Phase IV (KMG-IV): sequencing the most valuable type-strain genomes for metagenomic binning, comparative biology and taxonomic classification.</title>
        <authorList>
            <person name="Goeker M."/>
        </authorList>
    </citation>
    <scope>NUCLEOTIDE SEQUENCE [LARGE SCALE GENOMIC DNA]</scope>
    <source>
        <strain evidence="3 4">DSM 25287</strain>
    </source>
</reference>
<dbReference type="NCBIfam" id="TIGR04557">
    <property type="entry name" value="fuse_rel_SoxYZ"/>
    <property type="match status" value="1"/>
</dbReference>
<evidence type="ECO:0000313" key="3">
    <source>
        <dbReference type="EMBL" id="TCO83393.1"/>
    </source>
</evidence>
<keyword evidence="1" id="KW-0732">Signal</keyword>